<dbReference type="InterPro" id="IPR028204">
    <property type="entry name" value="Tricorn_C1"/>
</dbReference>
<dbReference type="Pfam" id="PF03572">
    <property type="entry name" value="Peptidase_S41"/>
    <property type="match status" value="1"/>
</dbReference>
<dbReference type="InterPro" id="IPR029045">
    <property type="entry name" value="ClpP/crotonase-like_dom_sf"/>
</dbReference>
<evidence type="ECO:0000259" key="2">
    <source>
        <dbReference type="SMART" id="SM00245"/>
    </source>
</evidence>
<dbReference type="InterPro" id="IPR005151">
    <property type="entry name" value="Tail-specific_protease"/>
</dbReference>
<dbReference type="AlphaFoldDB" id="A0A2U8E2L5"/>
<dbReference type="GO" id="GO:0006508">
    <property type="term" value="P:proteolysis"/>
    <property type="evidence" value="ECO:0007669"/>
    <property type="project" value="InterPro"/>
</dbReference>
<dbReference type="EMBL" id="CP023004">
    <property type="protein sequence ID" value="AWI08772.1"/>
    <property type="molecule type" value="Genomic_DNA"/>
</dbReference>
<protein>
    <recommendedName>
        <fullName evidence="2">Tail specific protease domain-containing protein</fullName>
    </recommendedName>
</protein>
<dbReference type="GO" id="GO:0007165">
    <property type="term" value="P:signal transduction"/>
    <property type="evidence" value="ECO:0007669"/>
    <property type="project" value="TreeGrafter"/>
</dbReference>
<dbReference type="OrthoDB" id="9758793at2"/>
<dbReference type="Gene3D" id="3.30.750.44">
    <property type="match status" value="1"/>
</dbReference>
<evidence type="ECO:0000256" key="1">
    <source>
        <dbReference type="SAM" id="SignalP"/>
    </source>
</evidence>
<feature type="signal peptide" evidence="1">
    <location>
        <begin position="1"/>
        <end position="29"/>
    </location>
</feature>
<dbReference type="Gene3D" id="3.90.226.10">
    <property type="entry name" value="2-enoyl-CoA Hydratase, Chain A, domain 1"/>
    <property type="match status" value="1"/>
</dbReference>
<dbReference type="CDD" id="cd07562">
    <property type="entry name" value="Peptidase_S41_TRI"/>
    <property type="match status" value="1"/>
</dbReference>
<keyword evidence="4" id="KW-1185">Reference proteome</keyword>
<accession>A0A2U8E2L5</accession>
<keyword evidence="1" id="KW-0732">Signal</keyword>
<dbReference type="PANTHER" id="PTHR32060">
    <property type="entry name" value="TAIL-SPECIFIC PROTEASE"/>
    <property type="match status" value="1"/>
</dbReference>
<dbReference type="PANTHER" id="PTHR32060:SF30">
    <property type="entry name" value="CARBOXY-TERMINAL PROCESSING PROTEASE CTPA"/>
    <property type="match status" value="1"/>
</dbReference>
<sequence>MKTRAAKGRCARLFLAVAFALLFSGCASTPDRAWFMPRVTPRASDKTPRADYNRIVFDHACKLTGIYFYDETFGGRNWPALQAKYRPKAGAAKNNEELYSALNEMLKELGSSHATAIAPEIVRVQKKMRTDAVSLLGYISVRLPGLDTPVVYEVTPDSPASEAGVKRGWLQVGVLLRDNADVPAHEGEVVRQQFLDENNTLRTVTFTLRAVRGLGSRNFAEMRPDGVLWLRFDRFSGDSAAWVREQLKTHADSARGVVLDLRLNGGGEVGACRRVLGEFFTKPVKAGVFLDRRSKASAVEASVSRRGAHYTGPLAVLVARMSGSGAEVFSAAIQDNKRGVIVGSTSTGRTAGAVLMSVDFSLPGGGKLQLPLSNYKTAAGALLEGRGVLADINAPLPTVESLRAGEDPALECAVRTILGK</sequence>
<dbReference type="GO" id="GO:0030288">
    <property type="term" value="C:outer membrane-bounded periplasmic space"/>
    <property type="evidence" value="ECO:0007669"/>
    <property type="project" value="TreeGrafter"/>
</dbReference>
<dbReference type="Pfam" id="PF14684">
    <property type="entry name" value="Tricorn_C1"/>
    <property type="match status" value="1"/>
</dbReference>
<dbReference type="RefSeq" id="WP_108824582.1">
    <property type="nucleotide sequence ID" value="NZ_CP023004.1"/>
</dbReference>
<dbReference type="GO" id="GO:0008236">
    <property type="term" value="F:serine-type peptidase activity"/>
    <property type="evidence" value="ECO:0007669"/>
    <property type="project" value="InterPro"/>
</dbReference>
<organism evidence="3 4">
    <name type="scientific">Ereboglobus luteus</name>
    <dbReference type="NCBI Taxonomy" id="1796921"/>
    <lineage>
        <taxon>Bacteria</taxon>
        <taxon>Pseudomonadati</taxon>
        <taxon>Verrucomicrobiota</taxon>
        <taxon>Opitutia</taxon>
        <taxon>Opitutales</taxon>
        <taxon>Opitutaceae</taxon>
        <taxon>Ereboglobus</taxon>
    </lineage>
</organism>
<feature type="domain" description="Tail specific protease" evidence="2">
    <location>
        <begin position="201"/>
        <end position="395"/>
    </location>
</feature>
<name>A0A2U8E2L5_9BACT</name>
<dbReference type="Proteomes" id="UP000244896">
    <property type="component" value="Chromosome"/>
</dbReference>
<dbReference type="KEGG" id="elut:CKA38_05445"/>
<dbReference type="SMART" id="SM00245">
    <property type="entry name" value="TSPc"/>
    <property type="match status" value="1"/>
</dbReference>
<dbReference type="SUPFAM" id="SSF52096">
    <property type="entry name" value="ClpP/crotonase"/>
    <property type="match status" value="1"/>
</dbReference>
<reference evidence="3 4" key="1">
    <citation type="journal article" date="2018" name="Syst. Appl. Microbiol.">
        <title>Ereboglobus luteus gen. nov. sp. nov. from cockroach guts, and new insights into the oxygen relationship of the genera Opitutus and Didymococcus (Verrucomicrobia: Opitutaceae).</title>
        <authorList>
            <person name="Tegtmeier D."/>
            <person name="Belitz A."/>
            <person name="Radek R."/>
            <person name="Heimerl T."/>
            <person name="Brune A."/>
        </authorList>
    </citation>
    <scope>NUCLEOTIDE SEQUENCE [LARGE SCALE GENOMIC DNA]</scope>
    <source>
        <strain evidence="3 4">Ho45</strain>
    </source>
</reference>
<gene>
    <name evidence="3" type="ORF">CKA38_05445</name>
</gene>
<dbReference type="GO" id="GO:0004175">
    <property type="term" value="F:endopeptidase activity"/>
    <property type="evidence" value="ECO:0007669"/>
    <property type="project" value="TreeGrafter"/>
</dbReference>
<evidence type="ECO:0000313" key="4">
    <source>
        <dbReference type="Proteomes" id="UP000244896"/>
    </source>
</evidence>
<dbReference type="PROSITE" id="PS51257">
    <property type="entry name" value="PROKAR_LIPOPROTEIN"/>
    <property type="match status" value="1"/>
</dbReference>
<evidence type="ECO:0000313" key="3">
    <source>
        <dbReference type="EMBL" id="AWI08772.1"/>
    </source>
</evidence>
<proteinExistence type="predicted"/>
<feature type="chain" id="PRO_5015987288" description="Tail specific protease domain-containing protein" evidence="1">
    <location>
        <begin position="30"/>
        <end position="420"/>
    </location>
</feature>